<dbReference type="AlphaFoldDB" id="A0A1Y4SVS4"/>
<dbReference type="RefSeq" id="WP_087358265.1">
    <property type="nucleotide sequence ID" value="NZ_NFLJ01000021.1"/>
</dbReference>
<dbReference type="EMBL" id="NFLJ01000021">
    <property type="protein sequence ID" value="OUQ34029.1"/>
    <property type="molecule type" value="Genomic_DNA"/>
</dbReference>
<feature type="chain" id="PRO_5012056892" description="VWFA domain-containing protein" evidence="1">
    <location>
        <begin position="32"/>
        <end position="956"/>
    </location>
</feature>
<proteinExistence type="predicted"/>
<evidence type="ECO:0000313" key="4">
    <source>
        <dbReference type="Proteomes" id="UP000195305"/>
    </source>
</evidence>
<dbReference type="InterPro" id="IPR002035">
    <property type="entry name" value="VWF_A"/>
</dbReference>
<dbReference type="CDD" id="cd00198">
    <property type="entry name" value="vWFA"/>
    <property type="match status" value="1"/>
</dbReference>
<evidence type="ECO:0000259" key="2">
    <source>
        <dbReference type="PROSITE" id="PS50234"/>
    </source>
</evidence>
<feature type="signal peptide" evidence="1">
    <location>
        <begin position="1"/>
        <end position="31"/>
    </location>
</feature>
<dbReference type="SMART" id="SM00327">
    <property type="entry name" value="VWA"/>
    <property type="match status" value="1"/>
</dbReference>
<keyword evidence="1" id="KW-0732">Signal</keyword>
<dbReference type="Proteomes" id="UP000195305">
    <property type="component" value="Unassembled WGS sequence"/>
</dbReference>
<sequence>MKIGKFKKIAAIGLALTMAIGLLYTSGTVNAVDSKTDNGIVLNKTAEYDSETDQVKITLESYATGKVVSGERTPSDIVLLLDVSGSMDESFGDPTKQYIEKEFNSRDTIEDLEPYWSNKTNYYYQVGGEYYEVYIESELKGQWPNRYTIYQLYYMNENNKIYILDNWANEGTRIDYLNITLYEYKEVQSKKIDALKNAANTFIDGIAEQNVNITDSNLKDRISIVKFAGDRINSSEGNDFYRDGGDSYNYTQIVKNLTNISDSENLKNAVNQLKAAGATSADYGLGRAQAALEPKQEGRNQVVIMFTDGEPNHYSDFDPDVAKDAIDQAKRMKAAGVTIYTVGVFKNADPSDIDSDFNKYMHAVSSNFLNITYGYWHNFYDMNLGDRNPDGKDYYLTAKNPNDLINAFEQILDDVGESSSDLTDDAVVIDYIEDSFNLPADAEQIKVSTVDYIEGNFVDRKVELNNSEVVIDRENKAVKVTGFNYSDYYVLKNNPDDNHVGKKLVIEFYITPIDGFIGGNNIETNKDLSGIYQDSYSREPIEEFTNPNVDIPLEYEIENYDATIYRGNDWDDFVHFITNDSDEIVYKNKRHNKNESTTFELNGVRNEYVNITYTIKDSNDEVVAKLSIPAGKTIDDYKLAILNKFTAKNLKDCTDFEVSVKVEPSHNKENGVQSIETTSQLISTLHVLKPNIHVNDSTIDFGTQTNLKEKNVSYNLSDEWVDVKNHSDIPDVEGDKPELSLSIGKVDSSTQKLENDIYTPMEAIDANFKLDVTKNDDDSISYNDCVINDNEQTNQFIVHIRTATLDIAKVLDPDDYESKDGEPIFIYKVTVDNEYLGEKVYYRYIHLGKDIESNNDLSVLNNLPVGSYKVEELNTLRFKFKDVDVTNGYVSNETKTDNGISFEIDYLKNNNTFVVQFTNTIKSKDYDSDNDIIVNTFEKGSNGEVIMNQRLNNNNN</sequence>
<dbReference type="SUPFAM" id="SSF53300">
    <property type="entry name" value="vWA-like"/>
    <property type="match status" value="1"/>
</dbReference>
<name>A0A1Y4SVS4_9FIRM</name>
<reference evidence="3 4" key="1">
    <citation type="journal article" date="2018" name="BMC Genomics">
        <title>Whole genome sequencing and function prediction of 133 gut anaerobes isolated from chicken caecum in pure cultures.</title>
        <authorList>
            <person name="Medvecky M."/>
            <person name="Cejkova D."/>
            <person name="Polansky O."/>
            <person name="Karasova D."/>
            <person name="Kubasova T."/>
            <person name="Cizek A."/>
            <person name="Rychlik I."/>
        </authorList>
    </citation>
    <scope>NUCLEOTIDE SEQUENCE [LARGE SCALE GENOMIC DNA]</scope>
    <source>
        <strain evidence="3 4">An13</strain>
    </source>
</reference>
<dbReference type="PROSITE" id="PS50234">
    <property type="entry name" value="VWFA"/>
    <property type="match status" value="1"/>
</dbReference>
<evidence type="ECO:0000313" key="3">
    <source>
        <dbReference type="EMBL" id="OUQ34029.1"/>
    </source>
</evidence>
<dbReference type="Pfam" id="PF00092">
    <property type="entry name" value="VWA"/>
    <property type="match status" value="1"/>
</dbReference>
<dbReference type="InterPro" id="IPR036465">
    <property type="entry name" value="vWFA_dom_sf"/>
</dbReference>
<feature type="domain" description="VWFA" evidence="2">
    <location>
        <begin position="159"/>
        <end position="415"/>
    </location>
</feature>
<protein>
    <recommendedName>
        <fullName evidence="2">VWFA domain-containing protein</fullName>
    </recommendedName>
</protein>
<organism evidence="3 4">
    <name type="scientific">Massilimicrobiota timonensis</name>
    <dbReference type="NCBI Taxonomy" id="1776392"/>
    <lineage>
        <taxon>Bacteria</taxon>
        <taxon>Bacillati</taxon>
        <taxon>Bacillota</taxon>
        <taxon>Erysipelotrichia</taxon>
        <taxon>Erysipelotrichales</taxon>
        <taxon>Erysipelotrichaceae</taxon>
        <taxon>Massilimicrobiota</taxon>
    </lineage>
</organism>
<evidence type="ECO:0000256" key="1">
    <source>
        <dbReference type="SAM" id="SignalP"/>
    </source>
</evidence>
<dbReference type="OrthoDB" id="1656124at2"/>
<keyword evidence="4" id="KW-1185">Reference proteome</keyword>
<gene>
    <name evidence="3" type="ORF">B5E75_08205</name>
</gene>
<accession>A0A1Y4SVS4</accession>
<dbReference type="Gene3D" id="3.40.50.410">
    <property type="entry name" value="von Willebrand factor, type A domain"/>
    <property type="match status" value="1"/>
</dbReference>
<comment type="caution">
    <text evidence="3">The sequence shown here is derived from an EMBL/GenBank/DDBJ whole genome shotgun (WGS) entry which is preliminary data.</text>
</comment>